<comment type="similarity">
    <text evidence="5">Belongs to the NAGSA dehydrogenase family. Type 1 subfamily.</text>
</comment>
<organism evidence="7 8">
    <name type="scientific">Paenibacillus kyungheensis</name>
    <dbReference type="NCBI Taxonomy" id="1452732"/>
    <lineage>
        <taxon>Bacteria</taxon>
        <taxon>Bacillati</taxon>
        <taxon>Bacillota</taxon>
        <taxon>Bacilli</taxon>
        <taxon>Bacillales</taxon>
        <taxon>Paenibacillaceae</taxon>
        <taxon>Paenibacillus</taxon>
    </lineage>
</organism>
<comment type="function">
    <text evidence="5">Catalyzes the NADPH-dependent reduction of N-acetyl-5-glutamyl phosphate to yield N-acetyl-L-glutamate 5-semialdehyde.</text>
</comment>
<evidence type="ECO:0000313" key="8">
    <source>
        <dbReference type="Proteomes" id="UP001220509"/>
    </source>
</evidence>
<comment type="pathway">
    <text evidence="5">Amino-acid biosynthesis; L-arginine biosynthesis; N(2)-acetyl-L-ornithine from L-glutamate: step 3/4.</text>
</comment>
<dbReference type="PANTHER" id="PTHR32338:SF10">
    <property type="entry name" value="N-ACETYL-GAMMA-GLUTAMYL-PHOSPHATE REDUCTASE, CHLOROPLASTIC-RELATED"/>
    <property type="match status" value="1"/>
</dbReference>
<dbReference type="GO" id="GO:0006526">
    <property type="term" value="P:L-arginine biosynthetic process"/>
    <property type="evidence" value="ECO:0007669"/>
    <property type="project" value="UniProtKB-UniRule"/>
</dbReference>
<dbReference type="Gene3D" id="3.40.50.720">
    <property type="entry name" value="NAD(P)-binding Rossmann-like Domain"/>
    <property type="match status" value="1"/>
</dbReference>
<dbReference type="GO" id="GO:0005737">
    <property type="term" value="C:cytoplasm"/>
    <property type="evidence" value="ECO:0007669"/>
    <property type="project" value="UniProtKB-SubCell"/>
</dbReference>
<dbReference type="InterPro" id="IPR000706">
    <property type="entry name" value="AGPR_type-1"/>
</dbReference>
<sequence>MKTYKVGILGGNGFVGGELYRLLSAHPYFEVVFISSESKAGIPVEKTHKAFLYRKVNPKLTYQKMADLTDECDFIFSALPTGILPRHLSDVLDHTKQIFNISGDYRFTDNNVLERYYPASLATSVQAESHYYIPEISTVDPNAKVINLPGCMAVASIYAIYPLVLHSLIEGHVFIDAKTGSSGAGKSSKETHADRVNNFRLHKGFEHRHLPEIDHIAKTYSEHPVDISFAAFSLDVARGIFVSAYSVLKPSVDESDVKKAFFQAYKSKPFIRYSGQASPGPMIKTVHGTNYAETGFVVRDGKCLSLVSIDNLIKGAAGQAIQAANIYYGIPESTGLTTESEGIWP</sequence>
<comment type="subcellular location">
    <subcellularLocation>
        <location evidence="5">Cytoplasm</location>
    </subcellularLocation>
</comment>
<dbReference type="EMBL" id="CP117416">
    <property type="protein sequence ID" value="WCT55582.1"/>
    <property type="molecule type" value="Genomic_DNA"/>
</dbReference>
<keyword evidence="1 5" id="KW-0055">Arginine biosynthesis</keyword>
<dbReference type="Gene3D" id="3.30.360.10">
    <property type="entry name" value="Dihydrodipicolinate Reductase, domain 2"/>
    <property type="match status" value="1"/>
</dbReference>
<dbReference type="InterPro" id="IPR000534">
    <property type="entry name" value="Semialdehyde_DH_NAD-bd"/>
</dbReference>
<dbReference type="KEGG" id="pka:PQ456_20940"/>
<gene>
    <name evidence="5 7" type="primary">argC</name>
    <name evidence="7" type="ORF">PQ456_20940</name>
</gene>
<dbReference type="GO" id="GO:0070401">
    <property type="term" value="F:NADP+ binding"/>
    <property type="evidence" value="ECO:0007669"/>
    <property type="project" value="InterPro"/>
</dbReference>
<evidence type="ECO:0000256" key="4">
    <source>
        <dbReference type="ARBA" id="ARBA00023002"/>
    </source>
</evidence>
<accession>A0AAX3M180</accession>
<evidence type="ECO:0000256" key="3">
    <source>
        <dbReference type="ARBA" id="ARBA00022857"/>
    </source>
</evidence>
<dbReference type="GO" id="GO:0003942">
    <property type="term" value="F:N-acetyl-gamma-glutamyl-phosphate reductase activity"/>
    <property type="evidence" value="ECO:0007669"/>
    <property type="project" value="UniProtKB-UniRule"/>
</dbReference>
<dbReference type="Pfam" id="PF01118">
    <property type="entry name" value="Semialdhyde_dh"/>
    <property type="match status" value="1"/>
</dbReference>
<name>A0AAX3M180_9BACL</name>
<reference evidence="7 8" key="1">
    <citation type="submission" date="2023-02" db="EMBL/GenBank/DDBJ databases">
        <title>Genome sequence of Paenibacillus kyungheensis KACC 18744.</title>
        <authorList>
            <person name="Kim S."/>
            <person name="Heo J."/>
            <person name="Kwon S.-W."/>
        </authorList>
    </citation>
    <scope>NUCLEOTIDE SEQUENCE [LARGE SCALE GENOMIC DNA]</scope>
    <source>
        <strain evidence="7 8">KACC 18744</strain>
    </source>
</reference>
<dbReference type="AlphaFoldDB" id="A0AAX3M180"/>
<keyword evidence="3 5" id="KW-0521">NADP</keyword>
<proteinExistence type="inferred from homology"/>
<dbReference type="CDD" id="cd17895">
    <property type="entry name" value="AGPR_1_N"/>
    <property type="match status" value="1"/>
</dbReference>
<dbReference type="SUPFAM" id="SSF55347">
    <property type="entry name" value="Glyceraldehyde-3-phosphate dehydrogenase-like, C-terminal domain"/>
    <property type="match status" value="1"/>
</dbReference>
<dbReference type="EC" id="1.2.1.38" evidence="5"/>
<evidence type="ECO:0000313" key="7">
    <source>
        <dbReference type="EMBL" id="WCT55582.1"/>
    </source>
</evidence>
<keyword evidence="8" id="KW-1185">Reference proteome</keyword>
<keyword evidence="2 5" id="KW-0028">Amino-acid biosynthesis</keyword>
<keyword evidence="4 5" id="KW-0560">Oxidoreductase</keyword>
<feature type="active site" evidence="5">
    <location>
        <position position="151"/>
    </location>
</feature>
<dbReference type="InterPro" id="IPR050085">
    <property type="entry name" value="AGPR"/>
</dbReference>
<dbReference type="RefSeq" id="WP_273613944.1">
    <property type="nucleotide sequence ID" value="NZ_CP117416.1"/>
</dbReference>
<evidence type="ECO:0000256" key="2">
    <source>
        <dbReference type="ARBA" id="ARBA00022605"/>
    </source>
</evidence>
<dbReference type="SMART" id="SM00859">
    <property type="entry name" value="Semialdhyde_dh"/>
    <property type="match status" value="1"/>
</dbReference>
<evidence type="ECO:0000256" key="1">
    <source>
        <dbReference type="ARBA" id="ARBA00022571"/>
    </source>
</evidence>
<protein>
    <recommendedName>
        <fullName evidence="5">N-acetyl-gamma-glutamyl-phosphate reductase</fullName>
        <shortName evidence="5">AGPR</shortName>
        <ecNumber evidence="5">1.2.1.38</ecNumber>
    </recommendedName>
    <alternativeName>
        <fullName evidence="5">N-acetyl-glutamate semialdehyde dehydrogenase</fullName>
        <shortName evidence="5">NAGSA dehydrogenase</shortName>
    </alternativeName>
</protein>
<dbReference type="PANTHER" id="PTHR32338">
    <property type="entry name" value="N-ACETYL-GAMMA-GLUTAMYL-PHOSPHATE REDUCTASE, CHLOROPLASTIC-RELATED-RELATED"/>
    <property type="match status" value="1"/>
</dbReference>
<dbReference type="NCBIfam" id="TIGR01850">
    <property type="entry name" value="argC"/>
    <property type="match status" value="1"/>
</dbReference>
<dbReference type="GO" id="GO:0051287">
    <property type="term" value="F:NAD binding"/>
    <property type="evidence" value="ECO:0007669"/>
    <property type="project" value="InterPro"/>
</dbReference>
<feature type="domain" description="Semialdehyde dehydrogenase NAD-binding" evidence="6">
    <location>
        <begin position="5"/>
        <end position="143"/>
    </location>
</feature>
<dbReference type="InterPro" id="IPR036291">
    <property type="entry name" value="NAD(P)-bd_dom_sf"/>
</dbReference>
<evidence type="ECO:0000259" key="6">
    <source>
        <dbReference type="SMART" id="SM00859"/>
    </source>
</evidence>
<dbReference type="HAMAP" id="MF_00150">
    <property type="entry name" value="ArgC_type1"/>
    <property type="match status" value="1"/>
</dbReference>
<evidence type="ECO:0000256" key="5">
    <source>
        <dbReference type="HAMAP-Rule" id="MF_00150"/>
    </source>
</evidence>
<dbReference type="Proteomes" id="UP001220509">
    <property type="component" value="Chromosome"/>
</dbReference>
<dbReference type="SUPFAM" id="SSF51735">
    <property type="entry name" value="NAD(P)-binding Rossmann-fold domains"/>
    <property type="match status" value="1"/>
</dbReference>
<keyword evidence="5" id="KW-0963">Cytoplasm</keyword>
<dbReference type="Pfam" id="PF22698">
    <property type="entry name" value="Semialdhyde_dhC_1"/>
    <property type="match status" value="1"/>
</dbReference>
<dbReference type="InterPro" id="IPR058924">
    <property type="entry name" value="AGPR_dimerisation_dom"/>
</dbReference>
<comment type="catalytic activity">
    <reaction evidence="5">
        <text>N-acetyl-L-glutamate 5-semialdehyde + phosphate + NADP(+) = N-acetyl-L-glutamyl 5-phosphate + NADPH + H(+)</text>
        <dbReference type="Rhea" id="RHEA:21588"/>
        <dbReference type="ChEBI" id="CHEBI:15378"/>
        <dbReference type="ChEBI" id="CHEBI:29123"/>
        <dbReference type="ChEBI" id="CHEBI:43474"/>
        <dbReference type="ChEBI" id="CHEBI:57783"/>
        <dbReference type="ChEBI" id="CHEBI:57936"/>
        <dbReference type="ChEBI" id="CHEBI:58349"/>
        <dbReference type="EC" id="1.2.1.38"/>
    </reaction>
</comment>